<evidence type="ECO:0000313" key="5">
    <source>
        <dbReference type="Proteomes" id="UP000502823"/>
    </source>
</evidence>
<keyword evidence="2" id="KW-0732">Signal</keyword>
<sequence length="240" mass="27197">MGQMSLTKASVALLLLIYTTAATVIPLRELHFTSDRYSQSYETRAAGEEYRLPPTVTPHLYTITLTPNYTDYNTFNGEVTILVTALSDVNNISLHYDKITIVERSITEIIGSEIALEEDNNDSYDNTTNIYTLTLSNNQTLTSGRSYFININYTGLLLDDMAGFYRSSYKTADGEERWLATTQFEPTDARRAFPCFDEPGLKAVFQIKIRRPTNMTSISNAPLARTEPYVFRAQIYLTLK</sequence>
<evidence type="ECO:0000313" key="4">
    <source>
        <dbReference type="EMBL" id="GFG31526.1"/>
    </source>
</evidence>
<keyword evidence="1" id="KW-0031">Aminopeptidase</keyword>
<dbReference type="Gene3D" id="2.60.40.1730">
    <property type="entry name" value="tricorn interacting facor f3 domain"/>
    <property type="match status" value="1"/>
</dbReference>
<comment type="caution">
    <text evidence="4">The sequence shown here is derived from an EMBL/GenBank/DDBJ whole genome shotgun (WGS) entry which is preliminary data.</text>
</comment>
<reference evidence="5" key="1">
    <citation type="submission" date="2020-01" db="EMBL/GenBank/DDBJ databases">
        <title>Draft genome sequence of the Termite Coptotermes fromosanus.</title>
        <authorList>
            <person name="Itakura S."/>
            <person name="Yosikawa Y."/>
            <person name="Umezawa K."/>
        </authorList>
    </citation>
    <scope>NUCLEOTIDE SEQUENCE [LARGE SCALE GENOMIC DNA]</scope>
</reference>
<dbReference type="GO" id="GO:0070006">
    <property type="term" value="F:metalloaminopeptidase activity"/>
    <property type="evidence" value="ECO:0007669"/>
    <property type="project" value="TreeGrafter"/>
</dbReference>
<protein>
    <recommendedName>
        <fullName evidence="3">Aminopeptidase N-like N-terminal domain-containing protein</fullName>
    </recommendedName>
</protein>
<keyword evidence="1" id="KW-0645">Protease</keyword>
<dbReference type="FunFam" id="2.60.40.1730:FF:000013">
    <property type="entry name" value="Aminopeptidase"/>
    <property type="match status" value="1"/>
</dbReference>
<feature type="chain" id="PRO_5027104429" description="Aminopeptidase N-like N-terminal domain-containing protein" evidence="2">
    <location>
        <begin position="23"/>
        <end position="240"/>
    </location>
</feature>
<evidence type="ECO:0000259" key="3">
    <source>
        <dbReference type="Pfam" id="PF17900"/>
    </source>
</evidence>
<name>A0A6L2PGM9_COPFO</name>
<dbReference type="AlphaFoldDB" id="A0A6L2PGM9"/>
<dbReference type="OrthoDB" id="10031169at2759"/>
<gene>
    <name evidence="4" type="ORF">Cfor_07544</name>
</gene>
<dbReference type="PANTHER" id="PTHR11533:SF276">
    <property type="entry name" value="GLUTAMYL AMINOPEPTIDASE"/>
    <property type="match status" value="1"/>
</dbReference>
<dbReference type="GO" id="GO:0006508">
    <property type="term" value="P:proteolysis"/>
    <property type="evidence" value="ECO:0007669"/>
    <property type="project" value="TreeGrafter"/>
</dbReference>
<dbReference type="InterPro" id="IPR050344">
    <property type="entry name" value="Peptidase_M1_aminopeptidases"/>
</dbReference>
<proteinExistence type="predicted"/>
<dbReference type="GO" id="GO:0008270">
    <property type="term" value="F:zinc ion binding"/>
    <property type="evidence" value="ECO:0007669"/>
    <property type="project" value="TreeGrafter"/>
</dbReference>
<dbReference type="InterPro" id="IPR045357">
    <property type="entry name" value="Aminopeptidase_N-like_N"/>
</dbReference>
<dbReference type="PANTHER" id="PTHR11533">
    <property type="entry name" value="PROTEASE M1 ZINC METALLOPROTEASE"/>
    <property type="match status" value="1"/>
</dbReference>
<dbReference type="GO" id="GO:0005615">
    <property type="term" value="C:extracellular space"/>
    <property type="evidence" value="ECO:0007669"/>
    <property type="project" value="TreeGrafter"/>
</dbReference>
<evidence type="ECO:0000256" key="2">
    <source>
        <dbReference type="SAM" id="SignalP"/>
    </source>
</evidence>
<dbReference type="GO" id="GO:0016020">
    <property type="term" value="C:membrane"/>
    <property type="evidence" value="ECO:0007669"/>
    <property type="project" value="TreeGrafter"/>
</dbReference>
<dbReference type="InterPro" id="IPR042097">
    <property type="entry name" value="Aminopeptidase_N-like_N_sf"/>
</dbReference>
<feature type="domain" description="Aminopeptidase N-like N-terminal" evidence="3">
    <location>
        <begin position="58"/>
        <end position="228"/>
    </location>
</feature>
<dbReference type="InParanoid" id="A0A6L2PGM9"/>
<keyword evidence="1" id="KW-0378">Hydrolase</keyword>
<accession>A0A6L2PGM9</accession>
<keyword evidence="5" id="KW-1185">Reference proteome</keyword>
<dbReference type="EMBL" id="BLKM01007758">
    <property type="protein sequence ID" value="GFG31526.1"/>
    <property type="molecule type" value="Genomic_DNA"/>
</dbReference>
<dbReference type="SUPFAM" id="SSF63737">
    <property type="entry name" value="Leukotriene A4 hydrolase N-terminal domain"/>
    <property type="match status" value="1"/>
</dbReference>
<feature type="non-terminal residue" evidence="4">
    <location>
        <position position="240"/>
    </location>
</feature>
<feature type="signal peptide" evidence="2">
    <location>
        <begin position="1"/>
        <end position="22"/>
    </location>
</feature>
<dbReference type="GO" id="GO:0043171">
    <property type="term" value="P:peptide catabolic process"/>
    <property type="evidence" value="ECO:0007669"/>
    <property type="project" value="TreeGrafter"/>
</dbReference>
<evidence type="ECO:0000256" key="1">
    <source>
        <dbReference type="ARBA" id="ARBA00022438"/>
    </source>
</evidence>
<organism evidence="4 5">
    <name type="scientific">Coptotermes formosanus</name>
    <name type="common">Formosan subterranean termite</name>
    <dbReference type="NCBI Taxonomy" id="36987"/>
    <lineage>
        <taxon>Eukaryota</taxon>
        <taxon>Metazoa</taxon>
        <taxon>Ecdysozoa</taxon>
        <taxon>Arthropoda</taxon>
        <taxon>Hexapoda</taxon>
        <taxon>Insecta</taxon>
        <taxon>Pterygota</taxon>
        <taxon>Neoptera</taxon>
        <taxon>Polyneoptera</taxon>
        <taxon>Dictyoptera</taxon>
        <taxon>Blattodea</taxon>
        <taxon>Blattoidea</taxon>
        <taxon>Termitoidae</taxon>
        <taxon>Rhinotermitidae</taxon>
        <taxon>Coptotermes</taxon>
    </lineage>
</organism>
<dbReference type="GO" id="GO:0005737">
    <property type="term" value="C:cytoplasm"/>
    <property type="evidence" value="ECO:0007669"/>
    <property type="project" value="TreeGrafter"/>
</dbReference>
<dbReference type="GO" id="GO:0042277">
    <property type="term" value="F:peptide binding"/>
    <property type="evidence" value="ECO:0007669"/>
    <property type="project" value="TreeGrafter"/>
</dbReference>
<dbReference type="Pfam" id="PF17900">
    <property type="entry name" value="Peptidase_M1_N"/>
    <property type="match status" value="1"/>
</dbReference>
<dbReference type="Proteomes" id="UP000502823">
    <property type="component" value="Unassembled WGS sequence"/>
</dbReference>